<dbReference type="AlphaFoldDB" id="A0A7W3YVC4"/>
<gene>
    <name evidence="14" type="ORF">H4O09_12725</name>
</gene>
<evidence type="ECO:0000313" key="15">
    <source>
        <dbReference type="Proteomes" id="UP000550609"/>
    </source>
</evidence>
<dbReference type="SMART" id="SM00283">
    <property type="entry name" value="MA"/>
    <property type="match status" value="1"/>
</dbReference>
<keyword evidence="4 11" id="KW-0812">Transmembrane</keyword>
<dbReference type="PANTHER" id="PTHR43531:SF14">
    <property type="entry name" value="METHYL-ACCEPTING CHEMOTAXIS PROTEIN I-RELATED"/>
    <property type="match status" value="1"/>
</dbReference>
<accession>A0A7W3YVC4</accession>
<comment type="similarity">
    <text evidence="8">Belongs to the methyl-accepting chemotaxis (MCP) protein family.</text>
</comment>
<comment type="caution">
    <text evidence="14">The sequence shown here is derived from an EMBL/GenBank/DDBJ whole genome shotgun (WGS) entry which is preliminary data.</text>
</comment>
<dbReference type="CDD" id="cd11386">
    <property type="entry name" value="MCP_signal"/>
    <property type="match status" value="1"/>
</dbReference>
<dbReference type="Pfam" id="PF18575">
    <property type="entry name" value="HAMP_N3"/>
    <property type="match status" value="1"/>
</dbReference>
<protein>
    <submittedName>
        <fullName evidence="14">Cache domain-containing protein</fullName>
    </submittedName>
</protein>
<keyword evidence="3" id="KW-0488">Methylation</keyword>
<feature type="domain" description="HAMP" evidence="13">
    <location>
        <begin position="221"/>
        <end position="273"/>
    </location>
</feature>
<evidence type="ECO:0000256" key="10">
    <source>
        <dbReference type="SAM" id="Coils"/>
    </source>
</evidence>
<dbReference type="PROSITE" id="PS50111">
    <property type="entry name" value="CHEMOTAXIS_TRANSDUC_2"/>
    <property type="match status" value="1"/>
</dbReference>
<dbReference type="PROSITE" id="PS50885">
    <property type="entry name" value="HAMP"/>
    <property type="match status" value="2"/>
</dbReference>
<dbReference type="Gene3D" id="1.10.287.950">
    <property type="entry name" value="Methyl-accepting chemotaxis protein"/>
    <property type="match status" value="1"/>
</dbReference>
<dbReference type="InterPro" id="IPR041395">
    <property type="entry name" value="McpB_HAMP_3rd"/>
</dbReference>
<dbReference type="InterPro" id="IPR004090">
    <property type="entry name" value="Chemotax_Me-accpt_rcpt"/>
</dbReference>
<evidence type="ECO:0000256" key="9">
    <source>
        <dbReference type="PROSITE-ProRule" id="PRU00284"/>
    </source>
</evidence>
<dbReference type="InterPro" id="IPR004089">
    <property type="entry name" value="MCPsignal_dom"/>
</dbReference>
<feature type="domain" description="HAMP" evidence="13">
    <location>
        <begin position="402"/>
        <end position="454"/>
    </location>
</feature>
<evidence type="ECO:0000313" key="14">
    <source>
        <dbReference type="EMBL" id="MBB1117916.1"/>
    </source>
</evidence>
<feature type="coiled-coil region" evidence="10">
    <location>
        <begin position="463"/>
        <end position="498"/>
    </location>
</feature>
<dbReference type="SMART" id="SM01049">
    <property type="entry name" value="Cache_2"/>
    <property type="match status" value="1"/>
</dbReference>
<evidence type="ECO:0000256" key="8">
    <source>
        <dbReference type="ARBA" id="ARBA00029447"/>
    </source>
</evidence>
<dbReference type="GO" id="GO:0005886">
    <property type="term" value="C:plasma membrane"/>
    <property type="evidence" value="ECO:0007669"/>
    <property type="project" value="UniProtKB-SubCell"/>
</dbReference>
<evidence type="ECO:0000256" key="2">
    <source>
        <dbReference type="ARBA" id="ARBA00022475"/>
    </source>
</evidence>
<keyword evidence="10" id="KW-0175">Coiled coil</keyword>
<name>A0A7W3YVC4_9GAMM</name>
<dbReference type="InterPro" id="IPR051310">
    <property type="entry name" value="MCP_chemotaxis"/>
</dbReference>
<evidence type="ECO:0000256" key="1">
    <source>
        <dbReference type="ARBA" id="ARBA00004651"/>
    </source>
</evidence>
<reference evidence="14 15" key="1">
    <citation type="submission" date="2020-08" db="EMBL/GenBank/DDBJ databases">
        <title>Stenotrophomonas sp. W1S232.</title>
        <authorList>
            <person name="Deng Y."/>
        </authorList>
    </citation>
    <scope>NUCLEOTIDE SEQUENCE [LARGE SCALE GENOMIC DNA]</scope>
    <source>
        <strain evidence="14 15">W1S232</strain>
    </source>
</reference>
<dbReference type="InterPro" id="IPR003660">
    <property type="entry name" value="HAMP_dom"/>
</dbReference>
<evidence type="ECO:0000256" key="5">
    <source>
        <dbReference type="ARBA" id="ARBA00022989"/>
    </source>
</evidence>
<feature type="domain" description="Methyl-accepting transducer" evidence="12">
    <location>
        <begin position="459"/>
        <end position="688"/>
    </location>
</feature>
<evidence type="ECO:0000259" key="12">
    <source>
        <dbReference type="PROSITE" id="PS50111"/>
    </source>
</evidence>
<evidence type="ECO:0000256" key="4">
    <source>
        <dbReference type="ARBA" id="ARBA00022692"/>
    </source>
</evidence>
<keyword evidence="7 9" id="KW-0807">Transducer</keyword>
<sequence>MNIRGIWTDYIQNISVRRKLNLLTALIALGVIALSVIAARIQYLDLYSTRLATVHAHAEAGNSVLEHYAALADSGQLSLQQAQAQAIETLASMRAPSSGMYYTVLDTDNDTLVMHPFRRERAGTALADYKDEAGVAYNTLLAQAARAGGGYVTYLSRQAEDKAPIARVAYAVPFAPWNWATSTGAYVQDVQRQALSFTLVMTLAGGALVIIVFGLSWLIGNNIINPLRKATHVAQCIANGKLDNDTHTTARDEPGQLLGSMGRMQEQVHAVIHAIQQLSAQHHAGSVSARIDAQQLPGEYALMAEQVNALVDQHVSISQSIAVLVQAYALGDLQRDPPQLPGELAGLTSSMHTVKTNLLAISGEITRLSQAAVDGDFSIRGDSSRFQFGFAGMVDRLNQLMATTDQSLLAISGLLQAIAQGDLTQRIDGQYSGVFARMRDDANVTVGNLTQIISGIQQASVHIEQAASEISAANADLSQRTEQQAANLEETAASMEELTSTVQQNAESARLANELAIGAQQVASQGGSVVEDVVTTMSAIEVSSRQIVEIIAVIDGIAFQTNILALNAAVEAARAGEQGRGFAVVASEVRTLAQRSAAAAREVKTLIQTSVDRVADGSAQVRQAGNTMAEIIAAVQRVTTIMADISAASREQSTGIEQVNQTVIQMDQTTQQNAALVEEAAAAAHAMEEQARQLNVAVAAFRTGSDLQVSRG</sequence>
<feature type="transmembrane region" description="Helical" evidence="11">
    <location>
        <begin position="20"/>
        <end position="41"/>
    </location>
</feature>
<dbReference type="GO" id="GO:0004888">
    <property type="term" value="F:transmembrane signaling receptor activity"/>
    <property type="evidence" value="ECO:0007669"/>
    <property type="project" value="InterPro"/>
</dbReference>
<dbReference type="Proteomes" id="UP000550609">
    <property type="component" value="Unassembled WGS sequence"/>
</dbReference>
<organism evidence="14 15">
    <name type="scientific">Stenotrophomonas koreensis</name>
    <dbReference type="NCBI Taxonomy" id="266128"/>
    <lineage>
        <taxon>Bacteria</taxon>
        <taxon>Pseudomonadati</taxon>
        <taxon>Pseudomonadota</taxon>
        <taxon>Gammaproteobacteria</taxon>
        <taxon>Lysobacterales</taxon>
        <taxon>Lysobacteraceae</taxon>
        <taxon>Stenotrophomonas</taxon>
    </lineage>
</organism>
<dbReference type="PRINTS" id="PR00260">
    <property type="entry name" value="CHEMTRNSDUCR"/>
</dbReference>
<dbReference type="Gene3D" id="1.20.120.1530">
    <property type="match status" value="1"/>
</dbReference>
<dbReference type="InterPro" id="IPR033480">
    <property type="entry name" value="sCache_2"/>
</dbReference>
<evidence type="ECO:0000259" key="13">
    <source>
        <dbReference type="PROSITE" id="PS50885"/>
    </source>
</evidence>
<dbReference type="GO" id="GO:0007165">
    <property type="term" value="P:signal transduction"/>
    <property type="evidence" value="ECO:0007669"/>
    <property type="project" value="UniProtKB-KW"/>
</dbReference>
<keyword evidence="6 11" id="KW-0472">Membrane</keyword>
<dbReference type="Pfam" id="PF00015">
    <property type="entry name" value="MCPsignal"/>
    <property type="match status" value="1"/>
</dbReference>
<dbReference type="SMART" id="SM00304">
    <property type="entry name" value="HAMP"/>
    <property type="match status" value="2"/>
</dbReference>
<keyword evidence="5 11" id="KW-1133">Transmembrane helix</keyword>
<feature type="transmembrane region" description="Helical" evidence="11">
    <location>
        <begin position="197"/>
        <end position="219"/>
    </location>
</feature>
<evidence type="ECO:0000256" key="6">
    <source>
        <dbReference type="ARBA" id="ARBA00023136"/>
    </source>
</evidence>
<evidence type="ECO:0000256" key="11">
    <source>
        <dbReference type="SAM" id="Phobius"/>
    </source>
</evidence>
<dbReference type="SUPFAM" id="SSF158472">
    <property type="entry name" value="HAMP domain-like"/>
    <property type="match status" value="1"/>
</dbReference>
<dbReference type="EMBL" id="JACIUV010000006">
    <property type="protein sequence ID" value="MBB1117916.1"/>
    <property type="molecule type" value="Genomic_DNA"/>
</dbReference>
<dbReference type="FunFam" id="1.10.287.950:FF:000001">
    <property type="entry name" value="Methyl-accepting chemotaxis sensory transducer"/>
    <property type="match status" value="1"/>
</dbReference>
<dbReference type="Pfam" id="PF17200">
    <property type="entry name" value="sCache_2"/>
    <property type="match status" value="1"/>
</dbReference>
<dbReference type="Pfam" id="PF18947">
    <property type="entry name" value="HAMP_2"/>
    <property type="match status" value="1"/>
</dbReference>
<keyword evidence="2" id="KW-1003">Cell membrane</keyword>
<comment type="subcellular location">
    <subcellularLocation>
        <location evidence="1">Cell membrane</location>
        <topology evidence="1">Multi-pass membrane protein</topology>
    </subcellularLocation>
</comment>
<dbReference type="PANTHER" id="PTHR43531">
    <property type="entry name" value="PROTEIN ICFG"/>
    <property type="match status" value="1"/>
</dbReference>
<dbReference type="Gene3D" id="3.30.450.20">
    <property type="entry name" value="PAS domain"/>
    <property type="match status" value="1"/>
</dbReference>
<evidence type="ECO:0000256" key="7">
    <source>
        <dbReference type="ARBA" id="ARBA00023224"/>
    </source>
</evidence>
<dbReference type="GO" id="GO:0006935">
    <property type="term" value="P:chemotaxis"/>
    <property type="evidence" value="ECO:0007669"/>
    <property type="project" value="InterPro"/>
</dbReference>
<dbReference type="SUPFAM" id="SSF58104">
    <property type="entry name" value="Methyl-accepting chemotaxis protein (MCP) signaling domain"/>
    <property type="match status" value="1"/>
</dbReference>
<evidence type="ECO:0000256" key="3">
    <source>
        <dbReference type="ARBA" id="ARBA00022481"/>
    </source>
</evidence>
<proteinExistence type="inferred from homology"/>
<dbReference type="CDD" id="cd06225">
    <property type="entry name" value="HAMP"/>
    <property type="match status" value="1"/>
</dbReference>
<dbReference type="Pfam" id="PF00672">
    <property type="entry name" value="HAMP"/>
    <property type="match status" value="1"/>
</dbReference>